<evidence type="ECO:0000313" key="2">
    <source>
        <dbReference type="Proteomes" id="UP000290909"/>
    </source>
</evidence>
<dbReference type="EMBL" id="LR215050">
    <property type="protein sequence ID" value="VEU82066.1"/>
    <property type="molecule type" value="Genomic_DNA"/>
</dbReference>
<gene>
    <name evidence="1" type="ORF">NCTC10172_00072</name>
</gene>
<dbReference type="STRING" id="1408416.GCA_000702765_00626"/>
<dbReference type="AlphaFoldDB" id="A0A449BHY8"/>
<dbReference type="Proteomes" id="UP000290909">
    <property type="component" value="Chromosome"/>
</dbReference>
<organism evidence="1 2">
    <name type="scientific">Acholeplasma hippikon</name>
    <dbReference type="NCBI Taxonomy" id="264636"/>
    <lineage>
        <taxon>Bacteria</taxon>
        <taxon>Bacillati</taxon>
        <taxon>Mycoplasmatota</taxon>
        <taxon>Mollicutes</taxon>
        <taxon>Acholeplasmatales</taxon>
        <taxon>Acholeplasmataceae</taxon>
        <taxon>Acholeplasma</taxon>
    </lineage>
</organism>
<sequence length="153" mass="18058">MNNLEIALKGIKIASNILDIPEPSIYFANSNELPNNELTAVFRHKDYEIIFNEDWLTKVPWIEVMVTCFHECRHAYQAYSVKHNLNESKETLDNWNNDFNTYNMPSGTLDEKEDINYLNQSIEIDAIIWTHIKIKELFKVKTIVPESIKKYLY</sequence>
<proteinExistence type="predicted"/>
<dbReference type="RefSeq" id="WP_035368886.1">
    <property type="nucleotide sequence ID" value="NZ_LR215050.1"/>
</dbReference>
<dbReference type="KEGG" id="ahk:NCTC10172_00072"/>
<keyword evidence="2" id="KW-1185">Reference proteome</keyword>
<evidence type="ECO:0000313" key="1">
    <source>
        <dbReference type="EMBL" id="VEU82066.1"/>
    </source>
</evidence>
<reference evidence="1 2" key="1">
    <citation type="submission" date="2019-01" db="EMBL/GenBank/DDBJ databases">
        <authorList>
            <consortium name="Pathogen Informatics"/>
        </authorList>
    </citation>
    <scope>NUCLEOTIDE SEQUENCE [LARGE SCALE GENOMIC DNA]</scope>
    <source>
        <strain evidence="1 2">NCTC10172</strain>
    </source>
</reference>
<name>A0A449BHY8_9MOLU</name>
<protein>
    <submittedName>
        <fullName evidence="1">Uncharacterized protein</fullName>
    </submittedName>
</protein>
<accession>A0A449BHY8</accession>